<organism evidence="1 2">
    <name type="scientific">Apibacter adventoris</name>
    <dbReference type="NCBI Taxonomy" id="1679466"/>
    <lineage>
        <taxon>Bacteria</taxon>
        <taxon>Pseudomonadati</taxon>
        <taxon>Bacteroidota</taxon>
        <taxon>Flavobacteriia</taxon>
        <taxon>Flavobacteriales</taxon>
        <taxon>Weeksellaceae</taxon>
        <taxon>Apibacter</taxon>
    </lineage>
</organism>
<accession>A0A2S8A9K0</accession>
<evidence type="ECO:0008006" key="3">
    <source>
        <dbReference type="Google" id="ProtNLM"/>
    </source>
</evidence>
<protein>
    <recommendedName>
        <fullName evidence="3">DNA polymerase III subunit gamma/tau</fullName>
    </recommendedName>
</protein>
<evidence type="ECO:0000313" key="2">
    <source>
        <dbReference type="Proteomes" id="UP000238042"/>
    </source>
</evidence>
<gene>
    <name evidence="1" type="ORF">C4S77_08680</name>
</gene>
<reference evidence="1 2" key="1">
    <citation type="submission" date="2018-02" db="EMBL/GenBank/DDBJ databases">
        <title>Genome sequences of Apibacter spp., gut symbionts of Asian honey bees.</title>
        <authorList>
            <person name="Kwong W.K."/>
            <person name="Steele M.I."/>
            <person name="Moran N.A."/>
        </authorList>
    </citation>
    <scope>NUCLEOTIDE SEQUENCE [LARGE SCALE GENOMIC DNA]</scope>
    <source>
        <strain evidence="2">wkB301</strain>
    </source>
</reference>
<evidence type="ECO:0000313" key="1">
    <source>
        <dbReference type="EMBL" id="PQL91146.1"/>
    </source>
</evidence>
<dbReference type="Proteomes" id="UP000238042">
    <property type="component" value="Unassembled WGS sequence"/>
</dbReference>
<dbReference type="AlphaFoldDB" id="A0A2S8A9K0"/>
<name>A0A2S8A9K0_9FLAO</name>
<comment type="caution">
    <text evidence="1">The sequence shown here is derived from an EMBL/GenBank/DDBJ whole genome shotgun (WGS) entry which is preliminary data.</text>
</comment>
<dbReference type="EMBL" id="PSZM01000042">
    <property type="protein sequence ID" value="PQL91146.1"/>
    <property type="molecule type" value="Genomic_DNA"/>
</dbReference>
<sequence>MEEKEEDLIIDSSQKSRDQFEEKDLKLFWNQYLQNLKNKQPILYNVLNTTSCQLKENFTIFFQFPSHSSYEEFESLRENFFQKLKKQLNNYSIIFNYEIKETQKNIFLSNKDKYEKMLKNNPLLEKLKNDFKLDI</sequence>
<keyword evidence="2" id="KW-1185">Reference proteome</keyword>
<proteinExistence type="predicted"/>